<reference evidence="2" key="2">
    <citation type="submission" date="2013-04" db="UniProtKB">
        <authorList>
            <consortium name="EnsemblPlants"/>
        </authorList>
    </citation>
    <scope>IDENTIFICATION</scope>
</reference>
<proteinExistence type="predicted"/>
<accession>J3KYP7</accession>
<dbReference type="PANTHER" id="PTHR33021:SF14">
    <property type="entry name" value="OS01G0272700 PROTEIN"/>
    <property type="match status" value="1"/>
</dbReference>
<name>J3KYP7_ORYBR</name>
<dbReference type="SUPFAM" id="SSF49503">
    <property type="entry name" value="Cupredoxins"/>
    <property type="match status" value="1"/>
</dbReference>
<dbReference type="Gene3D" id="2.60.40.420">
    <property type="entry name" value="Cupredoxins - blue copper proteins"/>
    <property type="match status" value="1"/>
</dbReference>
<keyword evidence="3" id="KW-1185">Reference proteome</keyword>
<dbReference type="InterPro" id="IPR039391">
    <property type="entry name" value="Phytocyanin-like"/>
</dbReference>
<reference evidence="2" key="1">
    <citation type="journal article" date="2013" name="Nat. Commun.">
        <title>Whole-genome sequencing of Oryza brachyantha reveals mechanisms underlying Oryza genome evolution.</title>
        <authorList>
            <person name="Chen J."/>
            <person name="Huang Q."/>
            <person name="Gao D."/>
            <person name="Wang J."/>
            <person name="Lang Y."/>
            <person name="Liu T."/>
            <person name="Li B."/>
            <person name="Bai Z."/>
            <person name="Luis Goicoechea J."/>
            <person name="Liang C."/>
            <person name="Chen C."/>
            <person name="Zhang W."/>
            <person name="Sun S."/>
            <person name="Liao Y."/>
            <person name="Zhang X."/>
            <person name="Yang L."/>
            <person name="Song C."/>
            <person name="Wang M."/>
            <person name="Shi J."/>
            <person name="Liu G."/>
            <person name="Liu J."/>
            <person name="Zhou H."/>
            <person name="Zhou W."/>
            <person name="Yu Q."/>
            <person name="An N."/>
            <person name="Chen Y."/>
            <person name="Cai Q."/>
            <person name="Wang B."/>
            <person name="Liu B."/>
            <person name="Min J."/>
            <person name="Huang Y."/>
            <person name="Wu H."/>
            <person name="Li Z."/>
            <person name="Zhang Y."/>
            <person name="Yin Y."/>
            <person name="Song W."/>
            <person name="Jiang J."/>
            <person name="Jackson S.A."/>
            <person name="Wing R.A."/>
            <person name="Wang J."/>
            <person name="Chen M."/>
        </authorList>
    </citation>
    <scope>NUCLEOTIDE SEQUENCE [LARGE SCALE GENOMIC DNA]</scope>
    <source>
        <strain evidence="2">cv. IRGC 101232</strain>
    </source>
</reference>
<dbReference type="Pfam" id="PF02298">
    <property type="entry name" value="Cu_bind_like"/>
    <property type="match status" value="1"/>
</dbReference>
<evidence type="ECO:0000259" key="1">
    <source>
        <dbReference type="PROSITE" id="PS51485"/>
    </source>
</evidence>
<dbReference type="InterPro" id="IPR003245">
    <property type="entry name" value="Phytocyanin_dom"/>
</dbReference>
<dbReference type="eggNOG" id="ENOG502RZSF">
    <property type="taxonomic scope" value="Eukaryota"/>
</dbReference>
<dbReference type="Proteomes" id="UP000006038">
    <property type="component" value="Chromosome 1"/>
</dbReference>
<protein>
    <recommendedName>
        <fullName evidence="1">Phytocyanin domain-containing protein</fullName>
    </recommendedName>
</protein>
<evidence type="ECO:0000313" key="2">
    <source>
        <dbReference type="EnsemblPlants" id="OB01G21030.1"/>
    </source>
</evidence>
<dbReference type="STRING" id="4533.J3KYP7"/>
<dbReference type="GO" id="GO:0009055">
    <property type="term" value="F:electron transfer activity"/>
    <property type="evidence" value="ECO:0007669"/>
    <property type="project" value="InterPro"/>
</dbReference>
<dbReference type="AlphaFoldDB" id="J3KYP7"/>
<dbReference type="PANTHER" id="PTHR33021">
    <property type="entry name" value="BLUE COPPER PROTEIN"/>
    <property type="match status" value="1"/>
</dbReference>
<dbReference type="PROSITE" id="PS51485">
    <property type="entry name" value="PHYTOCYANIN"/>
    <property type="match status" value="1"/>
</dbReference>
<evidence type="ECO:0000313" key="3">
    <source>
        <dbReference type="Proteomes" id="UP000006038"/>
    </source>
</evidence>
<dbReference type="HOGENOM" id="CLU_934997_0_0_1"/>
<dbReference type="Gramene" id="OB01G21030.1">
    <property type="protein sequence ID" value="OB01G21030.1"/>
    <property type="gene ID" value="OB01G21030"/>
</dbReference>
<dbReference type="GO" id="GO:0005886">
    <property type="term" value="C:plasma membrane"/>
    <property type="evidence" value="ECO:0007669"/>
    <property type="project" value="TreeGrafter"/>
</dbReference>
<feature type="domain" description="Phytocyanin" evidence="1">
    <location>
        <begin position="47"/>
        <end position="162"/>
    </location>
</feature>
<organism evidence="2">
    <name type="scientific">Oryza brachyantha</name>
    <name type="common">malo sina</name>
    <dbReference type="NCBI Taxonomy" id="4533"/>
    <lineage>
        <taxon>Eukaryota</taxon>
        <taxon>Viridiplantae</taxon>
        <taxon>Streptophyta</taxon>
        <taxon>Embryophyta</taxon>
        <taxon>Tracheophyta</taxon>
        <taxon>Spermatophyta</taxon>
        <taxon>Magnoliopsida</taxon>
        <taxon>Liliopsida</taxon>
        <taxon>Poales</taxon>
        <taxon>Poaceae</taxon>
        <taxon>BOP clade</taxon>
        <taxon>Oryzoideae</taxon>
        <taxon>Oryzeae</taxon>
        <taxon>Oryzinae</taxon>
        <taxon>Oryza</taxon>
    </lineage>
</organism>
<dbReference type="EnsemblPlants" id="OB01G21030.1">
    <property type="protein sequence ID" value="OB01G21030.1"/>
    <property type="gene ID" value="OB01G21030"/>
</dbReference>
<dbReference type="InterPro" id="IPR008972">
    <property type="entry name" value="Cupredoxin"/>
</dbReference>
<sequence length="298" mass="32358">MATRPRKQKQKQKQREGGLLAALSTFVVLLVLVFLHAGGVAAAVQGLAFHVSGPRGWRVPDANTSYGWWAMNNRFHVGDSLYFKYGGGDSVLVVDREAFDGCNATEPLASFTDGATTGHVGLQKQHSKISYQTGWTGKAKMYSSELSKSEKDKSKTIIEIALWLEVTVEVVEEDLGRSAGGREVAVGEEAGGEVVEAGDEGLDGERHGGVGDERVVLGGDAERGAGEVRAAADGDAGLGLDPQTCRQVEFNIQRQRWKYRTSKAIDGRPEFTGTSLFTSSQIRWCYWYSDEVMGYDPS</sequence>